<dbReference type="SMART" id="SM00382">
    <property type="entry name" value="AAA"/>
    <property type="match status" value="2"/>
</dbReference>
<dbReference type="FunFam" id="1.20.1560.10:FF:000018">
    <property type="entry name" value="ATP-binding cassette subfamily B member 11"/>
    <property type="match status" value="1"/>
</dbReference>
<dbReference type="PROSITE" id="PS50893">
    <property type="entry name" value="ABC_TRANSPORTER_2"/>
    <property type="match status" value="2"/>
</dbReference>
<dbReference type="CDD" id="cd03249">
    <property type="entry name" value="ABC_MTABC3_MDL1_MDL2"/>
    <property type="match status" value="2"/>
</dbReference>
<dbReference type="PROSITE" id="PS50929">
    <property type="entry name" value="ABC_TM1F"/>
    <property type="match status" value="2"/>
</dbReference>
<proteinExistence type="inferred from homology"/>
<dbReference type="SUPFAM" id="SSF90123">
    <property type="entry name" value="ABC transporter transmembrane region"/>
    <property type="match status" value="2"/>
</dbReference>
<keyword evidence="4" id="KW-0813">Transport</keyword>
<dbReference type="EC" id="7.6.2.2" evidence="3"/>
<comment type="catalytic activity">
    <reaction evidence="13">
        <text>ATP + H2O + xenobioticSide 1 = ADP + phosphate + xenobioticSide 2.</text>
        <dbReference type="EC" id="7.6.2.2"/>
    </reaction>
</comment>
<feature type="transmembrane region" description="Helical" evidence="14">
    <location>
        <begin position="306"/>
        <end position="329"/>
    </location>
</feature>
<feature type="transmembrane region" description="Helical" evidence="14">
    <location>
        <begin position="349"/>
        <end position="371"/>
    </location>
</feature>
<keyword evidence="11 14" id="KW-0472">Membrane</keyword>
<dbReference type="Gene3D" id="3.40.50.300">
    <property type="entry name" value="P-loop containing nucleotide triphosphate hydrolases"/>
    <property type="match status" value="3"/>
</dbReference>
<feature type="domain" description="ABC transmembrane type-1" evidence="16">
    <location>
        <begin position="74"/>
        <end position="375"/>
    </location>
</feature>
<feature type="domain" description="ABC transporter" evidence="15">
    <location>
        <begin position="1090"/>
        <end position="1328"/>
    </location>
</feature>
<evidence type="ECO:0000256" key="9">
    <source>
        <dbReference type="ARBA" id="ARBA00022967"/>
    </source>
</evidence>
<dbReference type="Gene3D" id="1.20.1560.10">
    <property type="entry name" value="ABC transporter type 1, transmembrane domain"/>
    <property type="match status" value="2"/>
</dbReference>
<dbReference type="GO" id="GO:0015421">
    <property type="term" value="F:ABC-type oligopeptide transporter activity"/>
    <property type="evidence" value="ECO:0007669"/>
    <property type="project" value="TreeGrafter"/>
</dbReference>
<comment type="caution">
    <text evidence="17">The sequence shown here is derived from an EMBL/GenBank/DDBJ whole genome shotgun (WGS) entry which is preliminary data.</text>
</comment>
<dbReference type="Proteomes" id="UP001054837">
    <property type="component" value="Unassembled WGS sequence"/>
</dbReference>
<evidence type="ECO:0000256" key="2">
    <source>
        <dbReference type="ARBA" id="ARBA00007577"/>
    </source>
</evidence>
<reference evidence="17 18" key="1">
    <citation type="submission" date="2021-06" db="EMBL/GenBank/DDBJ databases">
        <title>Caerostris darwini draft genome.</title>
        <authorList>
            <person name="Kono N."/>
            <person name="Arakawa K."/>
        </authorList>
    </citation>
    <scope>NUCLEOTIDE SEQUENCE [LARGE SCALE GENOMIC DNA]</scope>
</reference>
<evidence type="ECO:0000256" key="8">
    <source>
        <dbReference type="ARBA" id="ARBA00022840"/>
    </source>
</evidence>
<evidence type="ECO:0000256" key="14">
    <source>
        <dbReference type="SAM" id="Phobius"/>
    </source>
</evidence>
<dbReference type="GO" id="GO:0097254">
    <property type="term" value="P:renal tubular secretion"/>
    <property type="evidence" value="ECO:0007669"/>
    <property type="project" value="UniProtKB-ARBA"/>
</dbReference>
<evidence type="ECO:0000256" key="12">
    <source>
        <dbReference type="ARBA" id="ARBA00023180"/>
    </source>
</evidence>
<dbReference type="InterPro" id="IPR036640">
    <property type="entry name" value="ABC1_TM_sf"/>
</dbReference>
<feature type="transmembrane region" description="Helical" evidence="14">
    <location>
        <begin position="69"/>
        <end position="93"/>
    </location>
</feature>
<dbReference type="GO" id="GO:0090374">
    <property type="term" value="P:oligopeptide export from mitochondrion"/>
    <property type="evidence" value="ECO:0007669"/>
    <property type="project" value="TreeGrafter"/>
</dbReference>
<comment type="subcellular location">
    <subcellularLocation>
        <location evidence="1">Membrane</location>
        <topology evidence="1">Multi-pass membrane protein</topology>
    </subcellularLocation>
</comment>
<evidence type="ECO:0000256" key="7">
    <source>
        <dbReference type="ARBA" id="ARBA00022741"/>
    </source>
</evidence>
<dbReference type="InterPro" id="IPR027417">
    <property type="entry name" value="P-loop_NTPase"/>
</dbReference>
<evidence type="ECO:0000313" key="17">
    <source>
        <dbReference type="EMBL" id="GIY21032.1"/>
    </source>
</evidence>
<evidence type="ECO:0000256" key="6">
    <source>
        <dbReference type="ARBA" id="ARBA00022737"/>
    </source>
</evidence>
<feature type="transmembrane region" description="Helical" evidence="14">
    <location>
        <begin position="229"/>
        <end position="248"/>
    </location>
</feature>
<dbReference type="InterPro" id="IPR039421">
    <property type="entry name" value="Type_1_exporter"/>
</dbReference>
<feature type="transmembrane region" description="Helical" evidence="14">
    <location>
        <begin position="809"/>
        <end position="836"/>
    </location>
</feature>
<dbReference type="GO" id="GO:0017085">
    <property type="term" value="P:response to insecticide"/>
    <property type="evidence" value="ECO:0007669"/>
    <property type="project" value="UniProtKB-ARBA"/>
</dbReference>
<feature type="transmembrane region" description="Helical" evidence="14">
    <location>
        <begin position="912"/>
        <end position="935"/>
    </location>
</feature>
<accession>A0AAV4RKL4</accession>
<evidence type="ECO:0000259" key="16">
    <source>
        <dbReference type="PROSITE" id="PS50929"/>
    </source>
</evidence>
<keyword evidence="10 14" id="KW-1133">Transmembrane helix</keyword>
<dbReference type="GO" id="GO:0005524">
    <property type="term" value="F:ATP binding"/>
    <property type="evidence" value="ECO:0007669"/>
    <property type="project" value="UniProtKB-KW"/>
</dbReference>
<feature type="domain" description="ABC transmembrane type-1" evidence="16">
    <location>
        <begin position="769"/>
        <end position="1055"/>
    </location>
</feature>
<dbReference type="GO" id="GO:0005743">
    <property type="term" value="C:mitochondrial inner membrane"/>
    <property type="evidence" value="ECO:0007669"/>
    <property type="project" value="TreeGrafter"/>
</dbReference>
<dbReference type="Pfam" id="PF00005">
    <property type="entry name" value="ABC_tran"/>
    <property type="match status" value="3"/>
</dbReference>
<keyword evidence="9" id="KW-1278">Translocase</keyword>
<evidence type="ECO:0000256" key="13">
    <source>
        <dbReference type="ARBA" id="ARBA00034018"/>
    </source>
</evidence>
<comment type="similarity">
    <text evidence="2">Belongs to the ABC transporter superfamily. ABCB family. Multidrug resistance exporter (TC 3.A.1.201) subfamily.</text>
</comment>
<keyword evidence="18" id="KW-1185">Reference proteome</keyword>
<dbReference type="GO" id="GO:0016887">
    <property type="term" value="F:ATP hydrolysis activity"/>
    <property type="evidence" value="ECO:0007669"/>
    <property type="project" value="InterPro"/>
</dbReference>
<keyword evidence="5 14" id="KW-0812">Transmembrane</keyword>
<dbReference type="FunFam" id="1.20.1560.10:FF:000009">
    <property type="entry name" value="ABC transporter B family member 1"/>
    <property type="match status" value="1"/>
</dbReference>
<dbReference type="InterPro" id="IPR011527">
    <property type="entry name" value="ABC1_TM_dom"/>
</dbReference>
<dbReference type="PANTHER" id="PTHR43394">
    <property type="entry name" value="ATP-DEPENDENT PERMEASE MDL1, MITOCHONDRIAL"/>
    <property type="match status" value="1"/>
</dbReference>
<protein>
    <recommendedName>
        <fullName evidence="3">ABC-type xenobiotic transporter</fullName>
        <ecNumber evidence="3">7.6.2.2</ecNumber>
    </recommendedName>
</protein>
<dbReference type="CDD" id="cd18578">
    <property type="entry name" value="ABC_6TM_Pgp_ABCB1_D2_like"/>
    <property type="match status" value="1"/>
</dbReference>
<organism evidence="17 18">
    <name type="scientific">Caerostris darwini</name>
    <dbReference type="NCBI Taxonomy" id="1538125"/>
    <lineage>
        <taxon>Eukaryota</taxon>
        <taxon>Metazoa</taxon>
        <taxon>Ecdysozoa</taxon>
        <taxon>Arthropoda</taxon>
        <taxon>Chelicerata</taxon>
        <taxon>Arachnida</taxon>
        <taxon>Araneae</taxon>
        <taxon>Araneomorphae</taxon>
        <taxon>Entelegynae</taxon>
        <taxon>Araneoidea</taxon>
        <taxon>Araneidae</taxon>
        <taxon>Caerostris</taxon>
    </lineage>
</organism>
<evidence type="ECO:0000313" key="18">
    <source>
        <dbReference type="Proteomes" id="UP001054837"/>
    </source>
</evidence>
<keyword evidence="7" id="KW-0547">Nucleotide-binding</keyword>
<evidence type="ECO:0000256" key="11">
    <source>
        <dbReference type="ARBA" id="ARBA00023136"/>
    </source>
</evidence>
<dbReference type="SUPFAM" id="SSF52540">
    <property type="entry name" value="P-loop containing nucleoside triphosphate hydrolases"/>
    <property type="match status" value="3"/>
</dbReference>
<feature type="transmembrane region" description="Helical" evidence="14">
    <location>
        <begin position="129"/>
        <end position="154"/>
    </location>
</feature>
<evidence type="ECO:0000256" key="10">
    <source>
        <dbReference type="ARBA" id="ARBA00022989"/>
    </source>
</evidence>
<keyword evidence="6" id="KW-0677">Repeat</keyword>
<evidence type="ECO:0000259" key="15">
    <source>
        <dbReference type="PROSITE" id="PS50893"/>
    </source>
</evidence>
<dbReference type="InterPro" id="IPR003593">
    <property type="entry name" value="AAA+_ATPase"/>
</dbReference>
<dbReference type="FunFam" id="3.40.50.300:FF:000479">
    <property type="entry name" value="Multidrug resistance protein 1A"/>
    <property type="match status" value="2"/>
</dbReference>
<evidence type="ECO:0000256" key="4">
    <source>
        <dbReference type="ARBA" id="ARBA00022448"/>
    </source>
</evidence>
<dbReference type="EMBL" id="BPLQ01006245">
    <property type="protein sequence ID" value="GIY21032.1"/>
    <property type="molecule type" value="Genomic_DNA"/>
</dbReference>
<dbReference type="PROSITE" id="PS00211">
    <property type="entry name" value="ABC_TRANSPORTER_1"/>
    <property type="match status" value="2"/>
</dbReference>
<dbReference type="InterPro" id="IPR003439">
    <property type="entry name" value="ABC_transporter-like_ATP-bd"/>
</dbReference>
<feature type="transmembrane region" description="Helical" evidence="14">
    <location>
        <begin position="765"/>
        <end position="789"/>
    </location>
</feature>
<feature type="transmembrane region" description="Helical" evidence="14">
    <location>
        <begin position="203"/>
        <end position="223"/>
    </location>
</feature>
<gene>
    <name evidence="17" type="primary">Abcb1a</name>
    <name evidence="17" type="ORF">CDAR_42011</name>
</gene>
<sequence length="1404" mass="154196">MSVNKDPKDFGIHSKSDLKDQFINGRYTNKGFVDTENLDQEKENEEKTEPEIPPVGFFQLFRYASRWEMLLITIAVIIALLSGAAMPAVMIIFGKVIDKLIVYDLVRKNMTNVSMTTEEFMQETSNLCLWNAGFGLVFLICNYIMVSFFSLAAASQAFRIRCKFMSSVLKQDIGWYDTNETGDFASRITGDLTKIQDSIGDKVGICISFLSSTFLCIGCGLYYGWKLALVILSVTPVLTIAMAIMSRIQASVSREETQAYGKAGSVAEEVLSSIKTVFAFGGEKKEIERYDNCLVPARQKGIKRGLLTAIGAAITWFCIFGGYALAFWYGVKLIVEDMDMKNPDYTGGTLIIVFFNVMSASMFIGQTAPYFEAFAIGRGAAAKIFSIIDRVPIIDSSSELGSKPESLEGYISLTDVHFKYPSRPTVPILQGVSLNIKPGETVALVGPSGCGKSTIIQLILRFYDTEAGEVKIDENNVKDLNVGWVRNHIGLVGQEPVLFSTSIADNIKYGKQDATQEEIEAAAKVANVHDFIETLPKKYDTLVGERGTQLSGGQKQRIAIARALIKNPRILLLDEATSALDTESEAVVQAALDEARQGRTTVIVAHRLTTIRTADKIVVLKDGAIQEIGTHDQLMTRKGIYYELVSTQSKTEDEEEDEEDAEDIVEDLPVLERRISALSNGSFGSGDGLPGAVRRQLSSASSGMGRKSSMSGVYARQMSARSVYERQLSNLSMEKETYGVSDDDELLAKESPSQTRLFKISAPEWPYALVGGLSALMMGLHFPAFGIVFGEILGVLSHPKSEITELTGFFCLLFVLMAITSGLFTFLQTFMLTIAGERLTSRLRKMVFANIITQDMEFFDNPKNSVGSLCSRLTSDASSVQGATGSRVSTLLQSLSTLCASIALALRYNIKIGMLVLAFIPFVLVAAYCEGRVVASDTEREKKGTEAASKVAIEAIESIRTVASLHEEHTFYKQFHDALLDPLRKSRLKSHVRGIIYGFAQGLQSFAYAATMFYGSYLVAYEGLFFADLLKVLEGVMLGAMMIGQAVAFAPDYQKAKVSAVRIFKLLDLKPKIDAFSTEGNRLEDVKGFINFQKVYFNYPSRPRVRILRGLNLDIKPGMTVALVGSSGCGKSTCVQLIERFYDTLQGSVYIDNHDVKQLNVANLRSQIGVVSQEPILFSYSIAENIAYGDNSKEMDMNKVIEAARQANIHNFISTLPQGYDTPVGDKGTQLSGGQKQRVAIARALLRDPKILLLDEATSALDAESEKIVQDALDKARSGRTCLIIAHRLTTIQNADVIMVIHKGKGLKTKELQGGVTALGDKGTQLSGGQKQRVAIARALLRDPKILLLDEATSALDAENEKHPRGGIQKLFRSQKVKVKKLDVCRLALGPTRTEFVNYGLAHT</sequence>
<keyword evidence="12" id="KW-0325">Glycoprotein</keyword>
<dbReference type="GO" id="GO:0008559">
    <property type="term" value="F:ABC-type xenobiotic transporter activity"/>
    <property type="evidence" value="ECO:0007669"/>
    <property type="project" value="UniProtKB-EC"/>
</dbReference>
<dbReference type="Pfam" id="PF00664">
    <property type="entry name" value="ABC_membrane"/>
    <property type="match status" value="2"/>
</dbReference>
<dbReference type="InterPro" id="IPR017871">
    <property type="entry name" value="ABC_transporter-like_CS"/>
</dbReference>
<dbReference type="PANTHER" id="PTHR43394:SF27">
    <property type="entry name" value="ATP-DEPENDENT TRANSLOCASE ABCB1-LIKE"/>
    <property type="match status" value="1"/>
</dbReference>
<keyword evidence="8" id="KW-0067">ATP-binding</keyword>
<name>A0AAV4RKL4_9ARAC</name>
<feature type="domain" description="ABC transporter" evidence="15">
    <location>
        <begin position="411"/>
        <end position="647"/>
    </location>
</feature>
<evidence type="ECO:0000256" key="1">
    <source>
        <dbReference type="ARBA" id="ARBA00004141"/>
    </source>
</evidence>
<evidence type="ECO:0000256" key="5">
    <source>
        <dbReference type="ARBA" id="ARBA00022692"/>
    </source>
</evidence>
<evidence type="ECO:0000256" key="3">
    <source>
        <dbReference type="ARBA" id="ARBA00012191"/>
    </source>
</evidence>
<dbReference type="CDD" id="cd18577">
    <property type="entry name" value="ABC_6TM_Pgp_ABCB1_D1_like"/>
    <property type="match status" value="1"/>
</dbReference>